<dbReference type="Gene3D" id="3.90.660.10">
    <property type="match status" value="1"/>
</dbReference>
<proteinExistence type="inferred from homology"/>
<evidence type="ECO:0000256" key="4">
    <source>
        <dbReference type="ARBA" id="ARBA00048448"/>
    </source>
</evidence>
<dbReference type="Pfam" id="PF01593">
    <property type="entry name" value="Amino_oxidase"/>
    <property type="match status" value="1"/>
</dbReference>
<dbReference type="SUPFAM" id="SSF54373">
    <property type="entry name" value="FAD-linked reductases, C-terminal domain"/>
    <property type="match status" value="1"/>
</dbReference>
<dbReference type="EMBL" id="MU003803">
    <property type="protein sequence ID" value="KAF2720110.1"/>
    <property type="molecule type" value="Genomic_DNA"/>
</dbReference>
<dbReference type="EC" id="1.4.3.-" evidence="6"/>
<sequence>MARYVKTVDIGSSSSAYYAPATVTSQGGVIHIAGQPGTTKNGKAPDHYESQIQLALFNLRKVIIASGASVHDILKLTLYIVNYDPDRRLHTRHVQTFLAGHRPAITLVPVSQLAVKSWLFEIDAVVAKPEAKIPIIGGPTTSTKSVDVVIVGAGLAGLTAAHEVLKAGFSCVVLEARDRVGGRTYSQKLTGGETVDLGAAWINDTNQSRIFALAQKIGAELVEQNTTGDCVLQDTEGNVSTFPYGELPNFDEATKQNIAFIRDTTEADCQAVSCASPQSGANAHFDSMSFATYLRSKGATENAIKTATVWTRAMLGHEPEDISALFFLNYCKSGGGLLQMRSDRKGGGQHLRFRQGTQSLALGLARSLPEEVVQLSSAVDSIWQLGPHHAVIKTGGQAYQARKVISAVPPPVLQKVAFNPPLPTEKQILINSFFYGCYQKVLVVFKEPFWVKKGLCGLAQSFNGPIAVIRDTSVPADNKWILTCFMAGAPGRAWAQIPDAEERKRKVLQQVAQIYSEPKAQDELFLDIATWEWNNDNLSGYGCPSSSLPPGALDSVGHTLREPFGNVHFIGTETAEEWKGYMEGAIRSGERGAKEAVDELSRFVAKL</sequence>
<keyword evidence="3 6" id="KW-0560">Oxidoreductase</keyword>
<dbReference type="SUPFAM" id="SSF55298">
    <property type="entry name" value="YjgF-like"/>
    <property type="match status" value="1"/>
</dbReference>
<dbReference type="Gene3D" id="3.30.1330.40">
    <property type="entry name" value="RutC-like"/>
    <property type="match status" value="1"/>
</dbReference>
<dbReference type="GO" id="GO:0097621">
    <property type="term" value="F:monoamine oxidase activity"/>
    <property type="evidence" value="ECO:0007669"/>
    <property type="project" value="UniProtKB-EC"/>
</dbReference>
<organism evidence="8 9">
    <name type="scientific">Polychaeton citri CBS 116435</name>
    <dbReference type="NCBI Taxonomy" id="1314669"/>
    <lineage>
        <taxon>Eukaryota</taxon>
        <taxon>Fungi</taxon>
        <taxon>Dikarya</taxon>
        <taxon>Ascomycota</taxon>
        <taxon>Pezizomycotina</taxon>
        <taxon>Dothideomycetes</taxon>
        <taxon>Dothideomycetidae</taxon>
        <taxon>Capnodiales</taxon>
        <taxon>Capnodiaceae</taxon>
        <taxon>Polychaeton</taxon>
    </lineage>
</organism>
<dbReference type="OrthoDB" id="5046242at2759"/>
<evidence type="ECO:0000256" key="3">
    <source>
        <dbReference type="ARBA" id="ARBA00023002"/>
    </source>
</evidence>
<dbReference type="PANTHER" id="PTHR43563">
    <property type="entry name" value="AMINE OXIDASE"/>
    <property type="match status" value="1"/>
</dbReference>
<comment type="catalytic activity">
    <reaction evidence="4">
        <text>a secondary aliphatic amine + O2 + H2O = a primary amine + an aldehyde + H2O2</text>
        <dbReference type="Rhea" id="RHEA:26414"/>
        <dbReference type="ChEBI" id="CHEBI:15377"/>
        <dbReference type="ChEBI" id="CHEBI:15379"/>
        <dbReference type="ChEBI" id="CHEBI:16240"/>
        <dbReference type="ChEBI" id="CHEBI:17478"/>
        <dbReference type="ChEBI" id="CHEBI:58855"/>
        <dbReference type="ChEBI" id="CHEBI:65296"/>
        <dbReference type="EC" id="1.4.3.4"/>
    </reaction>
</comment>
<evidence type="ECO:0000256" key="2">
    <source>
        <dbReference type="ARBA" id="ARBA00005995"/>
    </source>
</evidence>
<evidence type="ECO:0000259" key="7">
    <source>
        <dbReference type="Pfam" id="PF01593"/>
    </source>
</evidence>
<keyword evidence="6" id="KW-0274">FAD</keyword>
<protein>
    <recommendedName>
        <fullName evidence="6">Amine oxidase</fullName>
        <ecNumber evidence="6">1.4.3.-</ecNumber>
    </recommendedName>
</protein>
<dbReference type="InterPro" id="IPR006175">
    <property type="entry name" value="YjgF/YER057c/UK114"/>
</dbReference>
<dbReference type="Proteomes" id="UP000799441">
    <property type="component" value="Unassembled WGS sequence"/>
</dbReference>
<gene>
    <name evidence="8" type="ORF">K431DRAFT_271415</name>
</gene>
<evidence type="ECO:0000256" key="1">
    <source>
        <dbReference type="ARBA" id="ARBA00001974"/>
    </source>
</evidence>
<dbReference type="Gene3D" id="1.10.405.10">
    <property type="entry name" value="Guanine Nucleotide Dissociation Inhibitor, domain 1"/>
    <property type="match status" value="1"/>
</dbReference>
<dbReference type="PANTHER" id="PTHR43563:SF14">
    <property type="entry name" value="AMINE OXIDASE"/>
    <property type="match status" value="1"/>
</dbReference>
<feature type="domain" description="Amine oxidase" evidence="7">
    <location>
        <begin position="155"/>
        <end position="595"/>
    </location>
</feature>
<dbReference type="Pfam" id="PF01042">
    <property type="entry name" value="Ribonuc_L-PSP"/>
    <property type="match status" value="1"/>
</dbReference>
<feature type="binding site" evidence="5">
    <location>
        <position position="379"/>
    </location>
    <ligand>
        <name>FAD</name>
        <dbReference type="ChEBI" id="CHEBI:57692"/>
    </ligand>
</feature>
<comment type="cofactor">
    <cofactor evidence="1 6">
        <name>FAD</name>
        <dbReference type="ChEBI" id="CHEBI:57692"/>
    </cofactor>
</comment>
<keyword evidence="9" id="KW-1185">Reference proteome</keyword>
<evidence type="ECO:0000256" key="5">
    <source>
        <dbReference type="PIRSR" id="PIRSR601613-1"/>
    </source>
</evidence>
<keyword evidence="6" id="KW-0285">Flavoprotein</keyword>
<name>A0A9P4Q5T6_9PEZI</name>
<comment type="caution">
    <text evidence="8">The sequence shown here is derived from an EMBL/GenBank/DDBJ whole genome shotgun (WGS) entry which is preliminary data.</text>
</comment>
<dbReference type="InterPro" id="IPR002937">
    <property type="entry name" value="Amino_oxidase"/>
</dbReference>
<reference evidence="8" key="1">
    <citation type="journal article" date="2020" name="Stud. Mycol.">
        <title>101 Dothideomycetes genomes: a test case for predicting lifestyles and emergence of pathogens.</title>
        <authorList>
            <person name="Haridas S."/>
            <person name="Albert R."/>
            <person name="Binder M."/>
            <person name="Bloem J."/>
            <person name="Labutti K."/>
            <person name="Salamov A."/>
            <person name="Andreopoulos B."/>
            <person name="Baker S."/>
            <person name="Barry K."/>
            <person name="Bills G."/>
            <person name="Bluhm B."/>
            <person name="Cannon C."/>
            <person name="Castanera R."/>
            <person name="Culley D."/>
            <person name="Daum C."/>
            <person name="Ezra D."/>
            <person name="Gonzalez J."/>
            <person name="Henrissat B."/>
            <person name="Kuo A."/>
            <person name="Liang C."/>
            <person name="Lipzen A."/>
            <person name="Lutzoni F."/>
            <person name="Magnuson J."/>
            <person name="Mondo S."/>
            <person name="Nolan M."/>
            <person name="Ohm R."/>
            <person name="Pangilinan J."/>
            <person name="Park H.-J."/>
            <person name="Ramirez L."/>
            <person name="Alfaro M."/>
            <person name="Sun H."/>
            <person name="Tritt A."/>
            <person name="Yoshinaga Y."/>
            <person name="Zwiers L.-H."/>
            <person name="Turgeon B."/>
            <person name="Goodwin S."/>
            <person name="Spatafora J."/>
            <person name="Crous P."/>
            <person name="Grigoriev I."/>
        </authorList>
    </citation>
    <scope>NUCLEOTIDE SEQUENCE</scope>
    <source>
        <strain evidence="8">CBS 116435</strain>
    </source>
</reference>
<feature type="binding site" evidence="5">
    <location>
        <position position="485"/>
    </location>
    <ligand>
        <name>substrate</name>
    </ligand>
</feature>
<evidence type="ECO:0000313" key="8">
    <source>
        <dbReference type="EMBL" id="KAF2720110.1"/>
    </source>
</evidence>
<dbReference type="InterPro" id="IPR050703">
    <property type="entry name" value="Flavin_MAO"/>
</dbReference>
<dbReference type="SUPFAM" id="SSF51905">
    <property type="entry name" value="FAD/NAD(P)-binding domain"/>
    <property type="match status" value="1"/>
</dbReference>
<dbReference type="InterPro" id="IPR001613">
    <property type="entry name" value="Flavin_amine_oxidase"/>
</dbReference>
<dbReference type="Gene3D" id="3.50.50.60">
    <property type="entry name" value="FAD/NAD(P)-binding domain"/>
    <property type="match status" value="1"/>
</dbReference>
<dbReference type="InterPro" id="IPR036188">
    <property type="entry name" value="FAD/NAD-bd_sf"/>
</dbReference>
<comment type="similarity">
    <text evidence="2 6">Belongs to the flavin monoamine oxidase family.</text>
</comment>
<dbReference type="PRINTS" id="PR00757">
    <property type="entry name" value="AMINEOXDASEF"/>
</dbReference>
<evidence type="ECO:0000313" key="9">
    <source>
        <dbReference type="Proteomes" id="UP000799441"/>
    </source>
</evidence>
<feature type="binding site" evidence="5">
    <location>
        <position position="573"/>
    </location>
    <ligand>
        <name>FAD</name>
        <dbReference type="ChEBI" id="CHEBI:57692"/>
    </ligand>
</feature>
<dbReference type="InterPro" id="IPR035959">
    <property type="entry name" value="RutC-like_sf"/>
</dbReference>
<feature type="binding site" evidence="5">
    <location>
        <begin position="175"/>
        <end position="176"/>
    </location>
    <ligand>
        <name>FAD</name>
        <dbReference type="ChEBI" id="CHEBI:57692"/>
    </ligand>
</feature>
<dbReference type="AlphaFoldDB" id="A0A9P4Q5T6"/>
<evidence type="ECO:0000256" key="6">
    <source>
        <dbReference type="RuleBase" id="RU362067"/>
    </source>
</evidence>
<accession>A0A9P4Q5T6</accession>